<keyword evidence="1" id="KW-1133">Transmembrane helix</keyword>
<protein>
    <recommendedName>
        <fullName evidence="4">F-box domain-containing protein</fullName>
    </recommendedName>
</protein>
<reference evidence="2 3" key="1">
    <citation type="submission" date="2015-10" db="EMBL/GenBank/DDBJ databases">
        <title>Genome analyses suggest a sexual origin of heterokaryosis in a supposedly ancient asexual fungus.</title>
        <authorList>
            <person name="Ropars J."/>
            <person name="Sedzielewska K."/>
            <person name="Noel J."/>
            <person name="Charron P."/>
            <person name="Farinelli L."/>
            <person name="Marton T."/>
            <person name="Kruger M."/>
            <person name="Pelin A."/>
            <person name="Brachmann A."/>
            <person name="Corradi N."/>
        </authorList>
    </citation>
    <scope>NUCLEOTIDE SEQUENCE [LARGE SCALE GENOMIC DNA]</scope>
    <source>
        <strain evidence="2 3">A4</strain>
    </source>
</reference>
<accession>A0A2I1HN27</accession>
<comment type="caution">
    <text evidence="2">The sequence shown here is derived from an EMBL/GenBank/DDBJ whole genome shotgun (WGS) entry which is preliminary data.</text>
</comment>
<dbReference type="SUPFAM" id="SSF52047">
    <property type="entry name" value="RNI-like"/>
    <property type="match status" value="1"/>
</dbReference>
<evidence type="ECO:0000313" key="2">
    <source>
        <dbReference type="EMBL" id="PKY60271.1"/>
    </source>
</evidence>
<organism evidence="2 3">
    <name type="scientific">Rhizophagus irregularis</name>
    <dbReference type="NCBI Taxonomy" id="588596"/>
    <lineage>
        <taxon>Eukaryota</taxon>
        <taxon>Fungi</taxon>
        <taxon>Fungi incertae sedis</taxon>
        <taxon>Mucoromycota</taxon>
        <taxon>Glomeromycotina</taxon>
        <taxon>Glomeromycetes</taxon>
        <taxon>Glomerales</taxon>
        <taxon>Glomeraceae</taxon>
        <taxon>Rhizophagus</taxon>
    </lineage>
</organism>
<keyword evidence="3" id="KW-1185">Reference proteome</keyword>
<proteinExistence type="predicted"/>
<keyword evidence="1" id="KW-0472">Membrane</keyword>
<evidence type="ECO:0000313" key="3">
    <source>
        <dbReference type="Proteomes" id="UP000234323"/>
    </source>
</evidence>
<name>A0A2I1HN27_9GLOM</name>
<sequence>MMYKSTISVWHDQHKIKVDFSWNYSLPRLQILRVKFFSEKALIDLIKSTNGSLIEIKFDCCNWFKSLEVIQAIHQSCPYLKYLKLVITDGNVVEFDKILINCSYLSVLYIVAGLIYGWDVLLEILTKSSSANLSKLKFRIIFSSPSDPTPLKLFFDNWKGKRPILLSFDKKVTVRMEDLLKEYEAKGIIKNYNNNLCDDNDGFDLYF</sequence>
<keyword evidence="1" id="KW-0812">Transmembrane</keyword>
<gene>
    <name evidence="2" type="ORF">RhiirA4_449625</name>
</gene>
<dbReference type="AlphaFoldDB" id="A0A2I1HN27"/>
<dbReference type="Proteomes" id="UP000234323">
    <property type="component" value="Unassembled WGS sequence"/>
</dbReference>
<feature type="transmembrane region" description="Helical" evidence="1">
    <location>
        <begin position="98"/>
        <end position="118"/>
    </location>
</feature>
<dbReference type="EMBL" id="LLXI01004116">
    <property type="protein sequence ID" value="PKY60271.1"/>
    <property type="molecule type" value="Genomic_DNA"/>
</dbReference>
<evidence type="ECO:0000256" key="1">
    <source>
        <dbReference type="SAM" id="Phobius"/>
    </source>
</evidence>
<evidence type="ECO:0008006" key="4">
    <source>
        <dbReference type="Google" id="ProtNLM"/>
    </source>
</evidence>
<dbReference type="VEuPathDB" id="FungiDB:RhiirA1_538611"/>